<dbReference type="CDD" id="cd05233">
    <property type="entry name" value="SDR_c"/>
    <property type="match status" value="1"/>
</dbReference>
<evidence type="ECO:0000313" key="5">
    <source>
        <dbReference type="Proteomes" id="UP001149140"/>
    </source>
</evidence>
<dbReference type="InterPro" id="IPR057326">
    <property type="entry name" value="KR_dom"/>
</dbReference>
<comment type="similarity">
    <text evidence="1">Belongs to the short-chain dehydrogenases/reductases (SDR) family.</text>
</comment>
<accession>A0A9X3MMW4</accession>
<evidence type="ECO:0000256" key="2">
    <source>
        <dbReference type="ARBA" id="ARBA00023002"/>
    </source>
</evidence>
<dbReference type="GO" id="GO:0016491">
    <property type="term" value="F:oxidoreductase activity"/>
    <property type="evidence" value="ECO:0007669"/>
    <property type="project" value="UniProtKB-KW"/>
</dbReference>
<feature type="domain" description="Ketoreductase" evidence="3">
    <location>
        <begin position="21"/>
        <end position="206"/>
    </location>
</feature>
<evidence type="ECO:0000259" key="3">
    <source>
        <dbReference type="SMART" id="SM00822"/>
    </source>
</evidence>
<dbReference type="PROSITE" id="PS00061">
    <property type="entry name" value="ADH_SHORT"/>
    <property type="match status" value="1"/>
</dbReference>
<dbReference type="SUPFAM" id="SSF51735">
    <property type="entry name" value="NAD(P)-binding Rossmann-fold domains"/>
    <property type="match status" value="1"/>
</dbReference>
<dbReference type="RefSeq" id="WP_270037253.1">
    <property type="nucleotide sequence ID" value="NZ_JAPDOD010000001.1"/>
</dbReference>
<dbReference type="SMART" id="SM00822">
    <property type="entry name" value="PKS_KR"/>
    <property type="match status" value="1"/>
</dbReference>
<gene>
    <name evidence="4" type="ORF">OM076_00175</name>
</gene>
<dbReference type="Gene3D" id="3.40.50.720">
    <property type="entry name" value="NAD(P)-binding Rossmann-like Domain"/>
    <property type="match status" value="1"/>
</dbReference>
<dbReference type="NCBIfam" id="NF005559">
    <property type="entry name" value="PRK07231.1"/>
    <property type="match status" value="1"/>
</dbReference>
<dbReference type="EMBL" id="JAPDOD010000001">
    <property type="protein sequence ID" value="MDA0158662.1"/>
    <property type="molecule type" value="Genomic_DNA"/>
</dbReference>
<dbReference type="PANTHER" id="PTHR43943">
    <property type="entry name" value="DEHYDROGENASE/REDUCTASE (SDR FAMILY) MEMBER 4"/>
    <property type="match status" value="1"/>
</dbReference>
<dbReference type="InterPro" id="IPR036291">
    <property type="entry name" value="NAD(P)-bd_dom_sf"/>
</dbReference>
<dbReference type="Proteomes" id="UP001149140">
    <property type="component" value="Unassembled WGS sequence"/>
</dbReference>
<dbReference type="InterPro" id="IPR020904">
    <property type="entry name" value="Sc_DH/Rdtase_CS"/>
</dbReference>
<comment type="caution">
    <text evidence="4">The sequence shown here is derived from an EMBL/GenBank/DDBJ whole genome shotgun (WGS) entry which is preliminary data.</text>
</comment>
<dbReference type="AlphaFoldDB" id="A0A9X3MMW4"/>
<dbReference type="PRINTS" id="PR00080">
    <property type="entry name" value="SDRFAMILY"/>
</dbReference>
<protein>
    <submittedName>
        <fullName evidence="4">SDR family oxidoreductase</fullName>
    </submittedName>
</protein>
<keyword evidence="2" id="KW-0560">Oxidoreductase</keyword>
<dbReference type="FunFam" id="3.40.50.720:FF:000084">
    <property type="entry name" value="Short-chain dehydrogenase reductase"/>
    <property type="match status" value="1"/>
</dbReference>
<name>A0A9X3MMW4_9ACTN</name>
<keyword evidence="5" id="KW-1185">Reference proteome</keyword>
<evidence type="ECO:0000313" key="4">
    <source>
        <dbReference type="EMBL" id="MDA0158662.1"/>
    </source>
</evidence>
<dbReference type="InterPro" id="IPR002347">
    <property type="entry name" value="SDR_fam"/>
</dbReference>
<dbReference type="Pfam" id="PF13561">
    <property type="entry name" value="adh_short_C2"/>
    <property type="match status" value="1"/>
</dbReference>
<proteinExistence type="inferred from homology"/>
<evidence type="ECO:0000256" key="1">
    <source>
        <dbReference type="ARBA" id="ARBA00006484"/>
    </source>
</evidence>
<reference evidence="4" key="1">
    <citation type="submission" date="2022-10" db="EMBL/GenBank/DDBJ databases">
        <title>The WGS of Solirubrobacter ginsenosidimutans DSM 21036.</title>
        <authorList>
            <person name="Jiang Z."/>
        </authorList>
    </citation>
    <scope>NUCLEOTIDE SEQUENCE</scope>
    <source>
        <strain evidence="4">DSM 21036</strain>
    </source>
</reference>
<sequence length="271" mass="28227">MDTLHEPAETLIRDRFDLSDRVAVVTGGTRGLGLAIARGFAQAGAEVVVVSRKADACDEVAAALRADGGRASAHACHIGHWEELDGLVADVYRDFGRVDVLVNNAGVSPVYERLTDVTEELFDKVVAVNLKGPFRLAALIGERMVEAGGGSIINVSSTGAVRPTRDIVPYAAAKAGVNAMTVGLAHAFGPAVRVNAIMPGPFLTTIARGWDMDVFAERARTFPARRAGDAEEIVGAALYLASDASSYTTGTVLTVDGGAQWSMAGTGDAAT</sequence>
<organism evidence="4 5">
    <name type="scientific">Solirubrobacter ginsenosidimutans</name>
    <dbReference type="NCBI Taxonomy" id="490573"/>
    <lineage>
        <taxon>Bacteria</taxon>
        <taxon>Bacillati</taxon>
        <taxon>Actinomycetota</taxon>
        <taxon>Thermoleophilia</taxon>
        <taxon>Solirubrobacterales</taxon>
        <taxon>Solirubrobacteraceae</taxon>
        <taxon>Solirubrobacter</taxon>
    </lineage>
</organism>
<dbReference type="PANTHER" id="PTHR43943:SF2">
    <property type="entry name" value="DEHYDROGENASE_REDUCTASE 4"/>
    <property type="match status" value="1"/>
</dbReference>
<dbReference type="PRINTS" id="PR00081">
    <property type="entry name" value="GDHRDH"/>
</dbReference>